<dbReference type="EMBL" id="MLAW01000038">
    <property type="protein sequence ID" value="OJJ24087.1"/>
    <property type="molecule type" value="Genomic_DNA"/>
</dbReference>
<dbReference type="AlphaFoldDB" id="A0A1L9QNC5"/>
<accession>A0A1L9QNC5</accession>
<dbReference type="Proteomes" id="UP000183940">
    <property type="component" value="Unassembled WGS sequence"/>
</dbReference>
<evidence type="ECO:0000313" key="1">
    <source>
        <dbReference type="EMBL" id="OJJ24087.1"/>
    </source>
</evidence>
<proteinExistence type="predicted"/>
<protein>
    <submittedName>
        <fullName evidence="1">Uncharacterized protein</fullName>
    </submittedName>
</protein>
<comment type="caution">
    <text evidence="1">The sequence shown here is derived from an EMBL/GenBank/DDBJ whole genome shotgun (WGS) entry which is preliminary data.</text>
</comment>
<name>A0A1L9QNC5_9CYAN</name>
<keyword evidence="2" id="KW-1185">Reference proteome</keyword>
<gene>
    <name evidence="1" type="ORF">BI308_18615</name>
</gene>
<evidence type="ECO:0000313" key="2">
    <source>
        <dbReference type="Proteomes" id="UP000183940"/>
    </source>
</evidence>
<sequence>MNSFDDLHHDLAEEVNKRQIAGMRKEDEELRLLFLNRLKEYIGSDLIEIIIRWNTLEHGSSLLYRDSDAGDYRHSLHVSTDLYTGGSLKVVTMENWNFTQVEL</sequence>
<reference evidence="1" key="1">
    <citation type="submission" date="2016-10" db="EMBL/GenBank/DDBJ databases">
        <title>CRISPR-Cas defence system in Roseofilum reptotaenium: evidence of a bacteriophage-cyanobacterium arms race in the coral black band disease.</title>
        <authorList>
            <person name="Buerger P."/>
            <person name="Wood-Charlson E.M."/>
            <person name="Weynberg K.D."/>
            <person name="Willis B."/>
            <person name="Van Oppen M.J."/>
        </authorList>
    </citation>
    <scope>NUCLEOTIDE SEQUENCE [LARGE SCALE GENOMIC DNA]</scope>
    <source>
        <strain evidence="1">AO1-A</strain>
    </source>
</reference>
<organism evidence="1 2">
    <name type="scientific">Roseofilum reptotaenium AO1-A</name>
    <dbReference type="NCBI Taxonomy" id="1925591"/>
    <lineage>
        <taxon>Bacteria</taxon>
        <taxon>Bacillati</taxon>
        <taxon>Cyanobacteriota</taxon>
        <taxon>Cyanophyceae</taxon>
        <taxon>Desertifilales</taxon>
        <taxon>Desertifilaceae</taxon>
        <taxon>Roseofilum</taxon>
    </lineage>
</organism>